<reference evidence="1" key="1">
    <citation type="submission" date="2023-06" db="EMBL/GenBank/DDBJ databases">
        <authorList>
            <person name="Noh H."/>
        </authorList>
    </citation>
    <scope>NUCLEOTIDE SEQUENCE</scope>
    <source>
        <strain evidence="1">DUCC20226</strain>
    </source>
</reference>
<sequence length="790" mass="87056">MPWGLGAVVLVRGIARSSPPHMSIAAASATNTNIVTSEFGINSGRPPAPARSPRVPSVEQQAIVRLSRIQNVVVSARPGAGKTATAELIVAANPNRPIAVITYSKRLQLETTRRLENHPACDVYTFHGMAGRIFSTVVHNDSALLAFRKQAAPPVWTGEPYEIIILDELQDCTDNLFWLACTFISSVTRAAGARAPRIVALGDERQAIYDFKGADGRFLSLAPSILATLSPYPWAQLPLSKSFRLSHETSAFVNKVFLGGDEYITGTHHGPKPLYMHGDIFDIKTITRQLVPLIRQYGPACTAILAPSIRANVPLSKLTNQLSGSYGLPVAVSISDEVSLDEHVIAGKICVSTFHQFKGSERDLVIVYGADAGYFKFLGRDLPDDRCPNSIFVGLTRALKQLVVMHDQRQRPMPFINEDQLHQTAQYLNFSETKMQDPAAIGRPVQSGLLLPKNVYASLAARHVPDEILDAICKTHLDINLVAPPLAESHHISAPDKVLTDAAKLHYEAVSDLNGLAVVAAHEFARLGTLTTLGHDPKKPLRDVPSAPQARAAWLCREACWYEAVVSGYKSRHIQMQAHDFNWLGDYLDAARDRLAEQFEGAGRLEFEVKLRESELRVAVEPDSEKSQVTRLSGRLDVVRYDHSMAVLSQDDGVSKTVPKRMRKKKARKSAATVRPGDGEVVTIWEIKLVAKLLLEHAVQACIYAYLWALRGKRGQQGDVSPLPHIILFNVRDGEMWEIKPKGGAVSLRSIVEEVLRAKYSIRGALTTDEFLRKCAKTKAEVQGYWKSSQ</sequence>
<comment type="caution">
    <text evidence="1">The sequence shown here is derived from an EMBL/GenBank/DDBJ whole genome shotgun (WGS) entry which is preliminary data.</text>
</comment>
<gene>
    <name evidence="1" type="ORF">N8I77_013377</name>
</gene>
<dbReference type="InterPro" id="IPR027417">
    <property type="entry name" value="P-loop_NTPase"/>
</dbReference>
<dbReference type="GO" id="GO:0000725">
    <property type="term" value="P:recombinational repair"/>
    <property type="evidence" value="ECO:0007669"/>
    <property type="project" value="TreeGrafter"/>
</dbReference>
<dbReference type="PANTHER" id="PTHR11070:SF2">
    <property type="entry name" value="ATP-DEPENDENT DNA HELICASE SRS2"/>
    <property type="match status" value="1"/>
</dbReference>
<keyword evidence="2" id="KW-1185">Reference proteome</keyword>
<dbReference type="Gene3D" id="3.40.50.300">
    <property type="entry name" value="P-loop containing nucleotide triphosphate hydrolases"/>
    <property type="match status" value="2"/>
</dbReference>
<dbReference type="GO" id="GO:0005524">
    <property type="term" value="F:ATP binding"/>
    <property type="evidence" value="ECO:0007669"/>
    <property type="project" value="InterPro"/>
</dbReference>
<dbReference type="EMBL" id="JAUJFL010000011">
    <property type="protein sequence ID" value="KAK2596489.1"/>
    <property type="molecule type" value="Genomic_DNA"/>
</dbReference>
<dbReference type="AlphaFoldDB" id="A0AAD9S1B0"/>
<organism evidence="1 2">
    <name type="scientific">Phomopsis amygdali</name>
    <name type="common">Fusicoccum amygdali</name>
    <dbReference type="NCBI Taxonomy" id="1214568"/>
    <lineage>
        <taxon>Eukaryota</taxon>
        <taxon>Fungi</taxon>
        <taxon>Dikarya</taxon>
        <taxon>Ascomycota</taxon>
        <taxon>Pezizomycotina</taxon>
        <taxon>Sordariomycetes</taxon>
        <taxon>Sordariomycetidae</taxon>
        <taxon>Diaporthales</taxon>
        <taxon>Diaporthaceae</taxon>
        <taxon>Diaporthe</taxon>
    </lineage>
</organism>
<protein>
    <recommendedName>
        <fullName evidence="3">DNA helicase</fullName>
    </recommendedName>
</protein>
<dbReference type="InterPro" id="IPR000212">
    <property type="entry name" value="DNA_helicase_UvrD/REP"/>
</dbReference>
<dbReference type="GO" id="GO:0043138">
    <property type="term" value="F:3'-5' DNA helicase activity"/>
    <property type="evidence" value="ECO:0007669"/>
    <property type="project" value="TreeGrafter"/>
</dbReference>
<dbReference type="PANTHER" id="PTHR11070">
    <property type="entry name" value="UVRD / RECB / PCRA DNA HELICASE FAMILY MEMBER"/>
    <property type="match status" value="1"/>
</dbReference>
<evidence type="ECO:0000313" key="2">
    <source>
        <dbReference type="Proteomes" id="UP001265746"/>
    </source>
</evidence>
<name>A0AAD9S1B0_PHOAM</name>
<dbReference type="Proteomes" id="UP001265746">
    <property type="component" value="Unassembled WGS sequence"/>
</dbReference>
<accession>A0AAD9S1B0</accession>
<dbReference type="Pfam" id="PF13245">
    <property type="entry name" value="AAA_19"/>
    <property type="match status" value="1"/>
</dbReference>
<evidence type="ECO:0008006" key="3">
    <source>
        <dbReference type="Google" id="ProtNLM"/>
    </source>
</evidence>
<dbReference type="SUPFAM" id="SSF52540">
    <property type="entry name" value="P-loop containing nucleoside triphosphate hydrolases"/>
    <property type="match status" value="1"/>
</dbReference>
<dbReference type="GO" id="GO:0003677">
    <property type="term" value="F:DNA binding"/>
    <property type="evidence" value="ECO:0007669"/>
    <property type="project" value="InterPro"/>
</dbReference>
<proteinExistence type="predicted"/>
<evidence type="ECO:0000313" key="1">
    <source>
        <dbReference type="EMBL" id="KAK2596489.1"/>
    </source>
</evidence>